<evidence type="ECO:0000313" key="2">
    <source>
        <dbReference type="EMBL" id="CAD8916018.1"/>
    </source>
</evidence>
<feature type="compositionally biased region" description="Low complexity" evidence="1">
    <location>
        <begin position="1"/>
        <end position="10"/>
    </location>
</feature>
<dbReference type="EMBL" id="HBFS01013661">
    <property type="protein sequence ID" value="CAD8916018.1"/>
    <property type="molecule type" value="Transcribed_RNA"/>
</dbReference>
<protein>
    <submittedName>
        <fullName evidence="2">Uncharacterized protein</fullName>
    </submittedName>
</protein>
<feature type="compositionally biased region" description="Basic and acidic residues" evidence="1">
    <location>
        <begin position="80"/>
        <end position="91"/>
    </location>
</feature>
<name>A0A7S1CEU6_9STRA</name>
<reference evidence="2" key="1">
    <citation type="submission" date="2021-01" db="EMBL/GenBank/DDBJ databases">
        <authorList>
            <person name="Corre E."/>
            <person name="Pelletier E."/>
            <person name="Niang G."/>
            <person name="Scheremetjew M."/>
            <person name="Finn R."/>
            <person name="Kale V."/>
            <person name="Holt S."/>
            <person name="Cochrane G."/>
            <person name="Meng A."/>
            <person name="Brown T."/>
            <person name="Cohen L."/>
        </authorList>
    </citation>
    <scope>NUCLEOTIDE SEQUENCE</scope>
    <source>
        <strain evidence="2">Ms1</strain>
    </source>
</reference>
<dbReference type="AlphaFoldDB" id="A0A7S1CEU6"/>
<accession>A0A7S1CEU6</accession>
<sequence length="517" mass="53766">MAASQSAGRGSAKRRAVAASAPLAAAAVSTPAAPATAEDVVGTSSAPRAPTGEVVVATKRPRESKAAADASRVRGSSSTSRERLASRDSDPKRRRRAVEDGVNVESSSSRSKGLPSGGDSVPAAAPAGALGGAGGGVVAASAPAAAAAAAAAASMGVAEVNASVREAAREALGAFVPLPAGRRVTKKLAQQAVGPLRARDAAVDARVEELRASGVSDDVLDCVDVDDVVVAEAPARGRAWRSQRELAVADDGDRWFRQNGVRLPCLADGSFIIRAADGGKHGGFNRVLVSDTMVWWKANPAREELLTVRSDNKLLGDHDATNWNCPDLVVGAADVQGEDGPRKFLLEFEYYNRSGPKVVWQMNEYAQRDDVLALAAVKVYTARSGWACAAVMWRRDSPADAWTLTKAYDMGERALTGAAKAQFNTARYDLARVPSGGVGWTRVVPTMVPAAAGGRGRSDIVAVTAWAPHAPFFVVPADVLLGPLPPAVPAATAEAWADDLRIDLAEAFKDFAKSSHP</sequence>
<gene>
    <name evidence="2" type="ORF">BSP0115_LOCUS9275</name>
</gene>
<organism evidence="2">
    <name type="scientific">Bicosoecida sp. CB-2014</name>
    <dbReference type="NCBI Taxonomy" id="1486930"/>
    <lineage>
        <taxon>Eukaryota</taxon>
        <taxon>Sar</taxon>
        <taxon>Stramenopiles</taxon>
        <taxon>Bigyra</taxon>
        <taxon>Opalozoa</taxon>
        <taxon>Bicosoecida</taxon>
    </lineage>
</organism>
<proteinExistence type="predicted"/>
<feature type="compositionally biased region" description="Low complexity" evidence="1">
    <location>
        <begin position="17"/>
        <end position="37"/>
    </location>
</feature>
<feature type="compositionally biased region" description="Low complexity" evidence="1">
    <location>
        <begin position="106"/>
        <end position="120"/>
    </location>
</feature>
<evidence type="ECO:0000256" key="1">
    <source>
        <dbReference type="SAM" id="MobiDB-lite"/>
    </source>
</evidence>
<feature type="region of interest" description="Disordered" evidence="1">
    <location>
        <begin position="1"/>
        <end position="120"/>
    </location>
</feature>